<evidence type="ECO:0008006" key="3">
    <source>
        <dbReference type="Google" id="ProtNLM"/>
    </source>
</evidence>
<keyword evidence="2" id="KW-1185">Reference proteome</keyword>
<dbReference type="EMBL" id="CP036276">
    <property type="protein sequence ID" value="QDU43763.1"/>
    <property type="molecule type" value="Genomic_DNA"/>
</dbReference>
<dbReference type="AlphaFoldDB" id="A0A517ZMQ2"/>
<dbReference type="Proteomes" id="UP000319383">
    <property type="component" value="Chromosome"/>
</dbReference>
<evidence type="ECO:0000313" key="2">
    <source>
        <dbReference type="Proteomes" id="UP000319383"/>
    </source>
</evidence>
<sequence length="474" mass="51442">MLNLFPAVGGLPRISRRDLLRMGPLAVAGLSLPKLLRAEETPSAHPRPAATAKNCIYIFLCGGPSQIDLWDPKPDAPLEIRGEYQPIDTNVPGIQIGDLLPLTSQRADKFAILRSQYAYSAAHGVAIMDSLLGQKNPRPNETFPTRSDHPGFGAILHNLLGGCGDLPAWVTVPRPFTTGSVFFKGQTGGFLGPAFDPFMLNKPKQDSLSHELFQVDAIQPIVPAGRIAGRQKLLEQIEGTTDLHQHSTAGADLDKHYRNAFSLLSDKGAKQAFDLSLESDATRARYGRNEYGQSFLMARRLVEAGVRMVNLFWTFFGPDGCQFNLWDNHGIDGPVCGGPNRGNTMLRHEYCTPSFDRSFTALLDDLDDRGLLDETLVVVTGEFGRTPKINKLAGRDHWAGCQSTVLAGGGVRGGQVYGSTDAHAAYVQDHPVSPDDLGATIHHAFGLSPDEAVYSQAGRPTRISEGHPVVELFG</sequence>
<name>A0A517ZMQ2_9PLAN</name>
<dbReference type="SUPFAM" id="SSF53649">
    <property type="entry name" value="Alkaline phosphatase-like"/>
    <property type="match status" value="1"/>
</dbReference>
<evidence type="ECO:0000313" key="1">
    <source>
        <dbReference type="EMBL" id="QDU43763.1"/>
    </source>
</evidence>
<organism evidence="1 2">
    <name type="scientific">Symmachiella dynata</name>
    <dbReference type="NCBI Taxonomy" id="2527995"/>
    <lineage>
        <taxon>Bacteria</taxon>
        <taxon>Pseudomonadati</taxon>
        <taxon>Planctomycetota</taxon>
        <taxon>Planctomycetia</taxon>
        <taxon>Planctomycetales</taxon>
        <taxon>Planctomycetaceae</taxon>
        <taxon>Symmachiella</taxon>
    </lineage>
</organism>
<proteinExistence type="predicted"/>
<dbReference type="PANTHER" id="PTHR43737">
    <property type="entry name" value="BLL7424 PROTEIN"/>
    <property type="match status" value="1"/>
</dbReference>
<reference evidence="1 2" key="1">
    <citation type="submission" date="2019-02" db="EMBL/GenBank/DDBJ databases">
        <title>Deep-cultivation of Planctomycetes and their phenomic and genomic characterization uncovers novel biology.</title>
        <authorList>
            <person name="Wiegand S."/>
            <person name="Jogler M."/>
            <person name="Boedeker C."/>
            <person name="Pinto D."/>
            <person name="Vollmers J."/>
            <person name="Rivas-Marin E."/>
            <person name="Kohn T."/>
            <person name="Peeters S.H."/>
            <person name="Heuer A."/>
            <person name="Rast P."/>
            <person name="Oberbeckmann S."/>
            <person name="Bunk B."/>
            <person name="Jeske O."/>
            <person name="Meyerdierks A."/>
            <person name="Storesund J.E."/>
            <person name="Kallscheuer N."/>
            <person name="Luecker S."/>
            <person name="Lage O.M."/>
            <person name="Pohl T."/>
            <person name="Merkel B.J."/>
            <person name="Hornburger P."/>
            <person name="Mueller R.-W."/>
            <person name="Bruemmer F."/>
            <person name="Labrenz M."/>
            <person name="Spormann A.M."/>
            <person name="Op den Camp H."/>
            <person name="Overmann J."/>
            <person name="Amann R."/>
            <person name="Jetten M.S.M."/>
            <person name="Mascher T."/>
            <person name="Medema M.H."/>
            <person name="Devos D.P."/>
            <person name="Kaster A.-K."/>
            <person name="Ovreas L."/>
            <person name="Rohde M."/>
            <person name="Galperin M.Y."/>
            <person name="Jogler C."/>
        </authorList>
    </citation>
    <scope>NUCLEOTIDE SEQUENCE [LARGE SCALE GENOMIC DNA]</scope>
    <source>
        <strain evidence="1 2">Mal52</strain>
    </source>
</reference>
<dbReference type="Pfam" id="PF07394">
    <property type="entry name" value="DUF1501"/>
    <property type="match status" value="1"/>
</dbReference>
<dbReference type="InterPro" id="IPR010869">
    <property type="entry name" value="DUF1501"/>
</dbReference>
<gene>
    <name evidence="1" type="ORF">Mal52_22390</name>
</gene>
<dbReference type="RefSeq" id="WP_145376045.1">
    <property type="nucleotide sequence ID" value="NZ_CP036276.1"/>
</dbReference>
<accession>A0A517ZMQ2</accession>
<dbReference type="KEGG" id="sdyn:Mal52_22390"/>
<dbReference type="Gene3D" id="3.40.720.10">
    <property type="entry name" value="Alkaline Phosphatase, subunit A"/>
    <property type="match status" value="1"/>
</dbReference>
<dbReference type="PANTHER" id="PTHR43737:SF1">
    <property type="entry name" value="DUF1501 DOMAIN-CONTAINING PROTEIN"/>
    <property type="match status" value="1"/>
</dbReference>
<protein>
    <recommendedName>
        <fullName evidence="3">Sulfatase</fullName>
    </recommendedName>
</protein>
<dbReference type="InterPro" id="IPR017850">
    <property type="entry name" value="Alkaline_phosphatase_core_sf"/>
</dbReference>